<gene>
    <name evidence="2" type="ORF">GN958_ATG06312</name>
</gene>
<dbReference type="EMBL" id="JAACNO010000856">
    <property type="protein sequence ID" value="KAF4144464.1"/>
    <property type="molecule type" value="Genomic_DNA"/>
</dbReference>
<evidence type="ECO:0000313" key="2">
    <source>
        <dbReference type="EMBL" id="KAF4144464.1"/>
    </source>
</evidence>
<feature type="compositionally biased region" description="Basic and acidic residues" evidence="1">
    <location>
        <begin position="52"/>
        <end position="66"/>
    </location>
</feature>
<feature type="compositionally biased region" description="Polar residues" evidence="1">
    <location>
        <begin position="11"/>
        <end position="21"/>
    </location>
</feature>
<name>A0A8S9UZ76_PHYIN</name>
<comment type="caution">
    <text evidence="2">The sequence shown here is derived from an EMBL/GenBank/DDBJ whole genome shotgun (WGS) entry which is preliminary data.</text>
</comment>
<accession>A0A8S9UZ76</accession>
<reference evidence="2" key="1">
    <citation type="submission" date="2020-03" db="EMBL/GenBank/DDBJ databases">
        <title>Hybrid Assembly of Korean Phytophthora infestans isolates.</title>
        <authorList>
            <person name="Prokchorchik M."/>
            <person name="Lee Y."/>
            <person name="Seo J."/>
            <person name="Cho J.-H."/>
            <person name="Park Y.-E."/>
            <person name="Jang D.-C."/>
            <person name="Im J.-S."/>
            <person name="Choi J.-G."/>
            <person name="Park H.-J."/>
            <person name="Lee G.-B."/>
            <person name="Lee Y.-G."/>
            <person name="Hong S.-Y."/>
            <person name="Cho K."/>
            <person name="Sohn K.H."/>
        </authorList>
    </citation>
    <scope>NUCLEOTIDE SEQUENCE</scope>
    <source>
        <strain evidence="2">KR_2_A2</strain>
    </source>
</reference>
<organism evidence="2 3">
    <name type="scientific">Phytophthora infestans</name>
    <name type="common">Potato late blight agent</name>
    <name type="synonym">Botrytis infestans</name>
    <dbReference type="NCBI Taxonomy" id="4787"/>
    <lineage>
        <taxon>Eukaryota</taxon>
        <taxon>Sar</taxon>
        <taxon>Stramenopiles</taxon>
        <taxon>Oomycota</taxon>
        <taxon>Peronosporomycetes</taxon>
        <taxon>Peronosporales</taxon>
        <taxon>Peronosporaceae</taxon>
        <taxon>Phytophthora</taxon>
    </lineage>
</organism>
<dbReference type="Proteomes" id="UP000704712">
    <property type="component" value="Unassembled WGS sequence"/>
</dbReference>
<feature type="region of interest" description="Disordered" evidence="1">
    <location>
        <begin position="1"/>
        <end position="23"/>
    </location>
</feature>
<dbReference type="AlphaFoldDB" id="A0A8S9UZ76"/>
<feature type="region of interest" description="Disordered" evidence="1">
    <location>
        <begin position="43"/>
        <end position="73"/>
    </location>
</feature>
<proteinExistence type="predicted"/>
<evidence type="ECO:0000313" key="3">
    <source>
        <dbReference type="Proteomes" id="UP000704712"/>
    </source>
</evidence>
<protein>
    <submittedName>
        <fullName evidence="2">Uncharacterized protein</fullName>
    </submittedName>
</protein>
<sequence>MMVSKDPGESTYRSGKCSNPRATKVNGALHKVCEFHRDRVNKKISNWRLKNQRADHDEDSKSDNQKRHLANLE</sequence>
<evidence type="ECO:0000256" key="1">
    <source>
        <dbReference type="SAM" id="MobiDB-lite"/>
    </source>
</evidence>